<dbReference type="InterPro" id="IPR008886">
    <property type="entry name" value="UPF0227/Esterase_YqiA"/>
</dbReference>
<dbReference type="Pfam" id="PF05728">
    <property type="entry name" value="UPF0227"/>
    <property type="match status" value="1"/>
</dbReference>
<reference evidence="1" key="1">
    <citation type="submission" date="2018-06" db="EMBL/GenBank/DDBJ databases">
        <authorList>
            <person name="Zhirakovskaya E."/>
        </authorList>
    </citation>
    <scope>NUCLEOTIDE SEQUENCE</scope>
</reference>
<dbReference type="AlphaFoldDB" id="A0A3B0X4P2"/>
<protein>
    <submittedName>
        <fullName evidence="1">Esterase YqiA</fullName>
    </submittedName>
</protein>
<gene>
    <name evidence="1" type="ORF">MNBD_GAMMA11-1991</name>
</gene>
<dbReference type="InterPro" id="IPR029058">
    <property type="entry name" value="AB_hydrolase_fold"/>
</dbReference>
<dbReference type="SUPFAM" id="SSF53474">
    <property type="entry name" value="alpha/beta-Hydrolases"/>
    <property type="match status" value="1"/>
</dbReference>
<dbReference type="Gene3D" id="3.40.50.1820">
    <property type="entry name" value="alpha/beta hydrolase"/>
    <property type="match status" value="1"/>
</dbReference>
<accession>A0A3B0X4P2</accession>
<organism evidence="1">
    <name type="scientific">hydrothermal vent metagenome</name>
    <dbReference type="NCBI Taxonomy" id="652676"/>
    <lineage>
        <taxon>unclassified sequences</taxon>
        <taxon>metagenomes</taxon>
        <taxon>ecological metagenomes</taxon>
    </lineage>
</organism>
<sequence>MLIYIHGFNSSPGSYKATLLKSYADKIKIPDVIEVPTLSFDPGVAMNQLLDSVHRYQRRHEIRPLCFIGSSLGGYYATWLAEKFDSRVVLINPVIRPYELFGNYLGYHKNFHTGEEFMLDMDHINQLRKYEVEEITHPERYLLMLQTGDDVLDYNLALEKYAAVPSIVEEGGGHEFYGFDRHLDTVLAFCGINCLKEYS</sequence>
<dbReference type="PANTHER" id="PTHR35602">
    <property type="entry name" value="ESTERASE YQIA-RELATED"/>
    <property type="match status" value="1"/>
</dbReference>
<proteinExistence type="predicted"/>
<dbReference type="EMBL" id="UOFG01000004">
    <property type="protein sequence ID" value="VAW57877.1"/>
    <property type="molecule type" value="Genomic_DNA"/>
</dbReference>
<name>A0A3B0X4P2_9ZZZZ</name>
<evidence type="ECO:0000313" key="1">
    <source>
        <dbReference type="EMBL" id="VAW57877.1"/>
    </source>
</evidence>
<dbReference type="PANTHER" id="PTHR35602:SF3">
    <property type="entry name" value="ESTERASE YQIA"/>
    <property type="match status" value="1"/>
</dbReference>